<comment type="caution">
    <text evidence="1">The sequence shown here is derived from an EMBL/GenBank/DDBJ whole genome shotgun (WGS) entry which is preliminary data.</text>
</comment>
<dbReference type="VEuPathDB" id="FungiDB:I7I52_00783"/>
<reference evidence="1 2" key="1">
    <citation type="submission" date="2021-01" db="EMBL/GenBank/DDBJ databases">
        <title>Chromosome-level genome assembly of a human fungal pathogen reveals clustering of transcriptionally co-regulated genes.</title>
        <authorList>
            <person name="Voorhies M."/>
            <person name="Cohen S."/>
            <person name="Shea T.P."/>
            <person name="Petrus S."/>
            <person name="Munoz J.F."/>
            <person name="Poplawski S."/>
            <person name="Goldman W.E."/>
            <person name="Michael T."/>
            <person name="Cuomo C.A."/>
            <person name="Sil A."/>
            <person name="Beyhan S."/>
        </authorList>
    </citation>
    <scope>NUCLEOTIDE SEQUENCE [LARGE SCALE GENOMIC DNA]</scope>
    <source>
        <strain evidence="1 2">G184AR</strain>
    </source>
</reference>
<evidence type="ECO:0000313" key="2">
    <source>
        <dbReference type="Proteomes" id="UP000670092"/>
    </source>
</evidence>
<gene>
    <name evidence="1" type="ORF">I7I52_00783</name>
</gene>
<dbReference type="EMBL" id="JAEVHI010000001">
    <property type="protein sequence ID" value="KAG5302963.1"/>
    <property type="molecule type" value="Genomic_DNA"/>
</dbReference>
<name>A0A8H7Z6C5_AJECA</name>
<proteinExistence type="predicted"/>
<protein>
    <submittedName>
        <fullName evidence="1">Uncharacterized protein</fullName>
    </submittedName>
</protein>
<dbReference type="Proteomes" id="UP000670092">
    <property type="component" value="Unassembled WGS sequence"/>
</dbReference>
<evidence type="ECO:0000313" key="1">
    <source>
        <dbReference type="EMBL" id="KAG5302963.1"/>
    </source>
</evidence>
<sequence>MGLWWVRRSRIGACFARSEARSLCARCTTRWMWRRVVGWVMVAHALGYICGHAVDENVGAGGAGVTSGDGECIVPACFRMMGMAALGGRGSIVLALPACLWNGGCAWVGDDYRR</sequence>
<dbReference type="AlphaFoldDB" id="A0A8H7Z6C5"/>
<organism evidence="1 2">
    <name type="scientific">Ajellomyces capsulatus</name>
    <name type="common">Darling's disease fungus</name>
    <name type="synonym">Histoplasma capsulatum</name>
    <dbReference type="NCBI Taxonomy" id="5037"/>
    <lineage>
        <taxon>Eukaryota</taxon>
        <taxon>Fungi</taxon>
        <taxon>Dikarya</taxon>
        <taxon>Ascomycota</taxon>
        <taxon>Pezizomycotina</taxon>
        <taxon>Eurotiomycetes</taxon>
        <taxon>Eurotiomycetidae</taxon>
        <taxon>Onygenales</taxon>
        <taxon>Ajellomycetaceae</taxon>
        <taxon>Histoplasma</taxon>
    </lineage>
</organism>
<accession>A0A8H7Z6C5</accession>